<evidence type="ECO:0000313" key="1">
    <source>
        <dbReference type="EMBL" id="CAG6730411.1"/>
    </source>
</evidence>
<evidence type="ECO:0008006" key="2">
    <source>
        <dbReference type="Google" id="ProtNLM"/>
    </source>
</evidence>
<reference evidence="1" key="1">
    <citation type="submission" date="2021-05" db="EMBL/GenBank/DDBJ databases">
        <authorList>
            <person name="Alioto T."/>
            <person name="Alioto T."/>
            <person name="Gomez Garrido J."/>
        </authorList>
    </citation>
    <scope>NUCLEOTIDE SEQUENCE</scope>
</reference>
<accession>A0A8D8YL43</accession>
<dbReference type="EMBL" id="HBUF01381371">
    <property type="protein sequence ID" value="CAG6730411.1"/>
    <property type="molecule type" value="Transcribed_RNA"/>
</dbReference>
<name>A0A8D8YL43_9HEMI</name>
<organism evidence="1">
    <name type="scientific">Cacopsylla melanoneura</name>
    <dbReference type="NCBI Taxonomy" id="428564"/>
    <lineage>
        <taxon>Eukaryota</taxon>
        <taxon>Metazoa</taxon>
        <taxon>Ecdysozoa</taxon>
        <taxon>Arthropoda</taxon>
        <taxon>Hexapoda</taxon>
        <taxon>Insecta</taxon>
        <taxon>Pterygota</taxon>
        <taxon>Neoptera</taxon>
        <taxon>Paraneoptera</taxon>
        <taxon>Hemiptera</taxon>
        <taxon>Sternorrhyncha</taxon>
        <taxon>Psylloidea</taxon>
        <taxon>Psyllidae</taxon>
        <taxon>Psyllinae</taxon>
        <taxon>Cacopsylla</taxon>
    </lineage>
</organism>
<protein>
    <recommendedName>
        <fullName evidence="2">Death domain-containing protein</fullName>
    </recommendedName>
</protein>
<dbReference type="InterPro" id="IPR011029">
    <property type="entry name" value="DEATH-like_dom_sf"/>
</dbReference>
<proteinExistence type="predicted"/>
<dbReference type="AlphaFoldDB" id="A0A8D8YL43"/>
<sequence length="169" mass="19027">MSQDFKTQLSTLETCPYKVFVSFQNCLDTADNWKLFVKSLPIIGKELSPHEVNLLSQEANKIGGSPARSIWFKLQSWLITCHQLIAVLRHSQLLEPLLILVGPEPLEIVTQPGEDEEDRLVDYGSRLTLNSMTTQAPTIVKCLTPSPTLLKRSNYSQTSSILPSNPRYQ</sequence>
<dbReference type="Gene3D" id="1.10.533.10">
    <property type="entry name" value="Death Domain, Fas"/>
    <property type="match status" value="1"/>
</dbReference>
<dbReference type="SUPFAM" id="SSF47986">
    <property type="entry name" value="DEATH domain"/>
    <property type="match status" value="1"/>
</dbReference>